<organism evidence="6">
    <name type="scientific">marine sediment metagenome</name>
    <dbReference type="NCBI Taxonomy" id="412755"/>
    <lineage>
        <taxon>unclassified sequences</taxon>
        <taxon>metagenomes</taxon>
        <taxon>ecological metagenomes</taxon>
    </lineage>
</organism>
<name>X1U466_9ZZZZ</name>
<protein>
    <recommendedName>
        <fullName evidence="5">Receptor ligand binding region domain-containing protein</fullName>
    </recommendedName>
</protein>
<keyword evidence="2" id="KW-0812">Transmembrane</keyword>
<dbReference type="InterPro" id="IPR028082">
    <property type="entry name" value="Peripla_BP_I"/>
</dbReference>
<keyword evidence="3" id="KW-1133">Transmembrane helix</keyword>
<proteinExistence type="predicted"/>
<dbReference type="SUPFAM" id="SSF53822">
    <property type="entry name" value="Periplasmic binding protein-like I"/>
    <property type="match status" value="1"/>
</dbReference>
<evidence type="ECO:0000256" key="3">
    <source>
        <dbReference type="ARBA" id="ARBA00022989"/>
    </source>
</evidence>
<dbReference type="Pfam" id="PF01094">
    <property type="entry name" value="ANF_receptor"/>
    <property type="match status" value="1"/>
</dbReference>
<evidence type="ECO:0000313" key="6">
    <source>
        <dbReference type="EMBL" id="GAI87079.1"/>
    </source>
</evidence>
<dbReference type="AlphaFoldDB" id="X1U466"/>
<evidence type="ECO:0000256" key="4">
    <source>
        <dbReference type="ARBA" id="ARBA00023136"/>
    </source>
</evidence>
<dbReference type="EMBL" id="BARW01010090">
    <property type="protein sequence ID" value="GAI87079.1"/>
    <property type="molecule type" value="Genomic_DNA"/>
</dbReference>
<reference evidence="6" key="1">
    <citation type="journal article" date="2014" name="Front. Microbiol.">
        <title>High frequency of phylogenetically diverse reductive dehalogenase-homologous genes in deep subseafloor sedimentary metagenomes.</title>
        <authorList>
            <person name="Kawai M."/>
            <person name="Futagami T."/>
            <person name="Toyoda A."/>
            <person name="Takaki Y."/>
            <person name="Nishi S."/>
            <person name="Hori S."/>
            <person name="Arai W."/>
            <person name="Tsubouchi T."/>
            <person name="Morono Y."/>
            <person name="Uchiyama I."/>
            <person name="Ito T."/>
            <person name="Fujiyama A."/>
            <person name="Inagaki F."/>
            <person name="Takami H."/>
        </authorList>
    </citation>
    <scope>NUCLEOTIDE SEQUENCE</scope>
    <source>
        <strain evidence="6">Expedition CK06-06</strain>
    </source>
</reference>
<comment type="subcellular location">
    <subcellularLocation>
        <location evidence="1">Membrane</location>
    </subcellularLocation>
</comment>
<feature type="non-terminal residue" evidence="6">
    <location>
        <position position="1"/>
    </location>
</feature>
<feature type="domain" description="Receptor ligand binding region" evidence="5">
    <location>
        <begin position="18"/>
        <end position="133"/>
    </location>
</feature>
<evidence type="ECO:0000259" key="5">
    <source>
        <dbReference type="Pfam" id="PF01094"/>
    </source>
</evidence>
<keyword evidence="4" id="KW-0472">Membrane</keyword>
<dbReference type="GO" id="GO:0016020">
    <property type="term" value="C:membrane"/>
    <property type="evidence" value="ECO:0007669"/>
    <property type="project" value="UniProtKB-SubCell"/>
</dbReference>
<comment type="caution">
    <text evidence="6">The sequence shown here is derived from an EMBL/GenBank/DDBJ whole genome shotgun (WGS) entry which is preliminary data.</text>
</comment>
<sequence>IGAENLEGIKGTAAGVLSGPSLETFRKEYKEEFGEFPPKPFIEPGYDAVIAFAAAVSRSGKLPEELTSKDIRDNMRPANNAPGKKFYTGPEEIKKGLEWAEQGIDTDYIGVASTVEFDKYGDVKGAIAIWQVKEGKIVIIKNLLVEPVSREKLGPRYLP</sequence>
<gene>
    <name evidence="6" type="ORF">S12H4_20031</name>
</gene>
<dbReference type="InterPro" id="IPR001828">
    <property type="entry name" value="ANF_lig-bd_rcpt"/>
</dbReference>
<evidence type="ECO:0000256" key="2">
    <source>
        <dbReference type="ARBA" id="ARBA00022692"/>
    </source>
</evidence>
<dbReference type="Gene3D" id="3.40.50.2300">
    <property type="match status" value="1"/>
</dbReference>
<evidence type="ECO:0000256" key="1">
    <source>
        <dbReference type="ARBA" id="ARBA00004370"/>
    </source>
</evidence>
<accession>X1U466</accession>